<evidence type="ECO:0000313" key="3">
    <source>
        <dbReference type="Proteomes" id="UP000318199"/>
    </source>
</evidence>
<evidence type="ECO:0000313" key="2">
    <source>
        <dbReference type="EMBL" id="TWO69013.1"/>
    </source>
</evidence>
<dbReference type="OrthoDB" id="9786218at2"/>
<feature type="transmembrane region" description="Helical" evidence="1">
    <location>
        <begin position="316"/>
        <end position="340"/>
    </location>
</feature>
<feature type="transmembrane region" description="Helical" evidence="1">
    <location>
        <begin position="127"/>
        <end position="144"/>
    </location>
</feature>
<feature type="transmembrane region" description="Helical" evidence="1">
    <location>
        <begin position="103"/>
        <end position="121"/>
    </location>
</feature>
<dbReference type="RefSeq" id="WP_145894823.1">
    <property type="nucleotide sequence ID" value="NZ_VOBQ01000016.1"/>
</dbReference>
<feature type="transmembrane region" description="Helical" evidence="1">
    <location>
        <begin position="189"/>
        <end position="213"/>
    </location>
</feature>
<organism evidence="2 3">
    <name type="scientific">Caenimonas sedimenti</name>
    <dbReference type="NCBI Taxonomy" id="2596921"/>
    <lineage>
        <taxon>Bacteria</taxon>
        <taxon>Pseudomonadati</taxon>
        <taxon>Pseudomonadota</taxon>
        <taxon>Betaproteobacteria</taxon>
        <taxon>Burkholderiales</taxon>
        <taxon>Comamonadaceae</taxon>
        <taxon>Caenimonas</taxon>
    </lineage>
</organism>
<accession>A0A562ZKJ8</accession>
<dbReference type="EMBL" id="VOBQ01000016">
    <property type="protein sequence ID" value="TWO69013.1"/>
    <property type="molecule type" value="Genomic_DNA"/>
</dbReference>
<sequence>MSAPATPAGAPPAGSPRRGPLAIASLVLALVLVLIATSVPMESNDFWLQARIGRMIAETGEIPRTLLFPFTEVRDRAFNMHEWLPSVLFHLFVSTVGEDELRLVLGGFGLLLFALAASLAWRLTRSFGASLLLALLAMAVANYRHYLRPEIVALVFLLALLHLLVAFQQDGRRRRLLWSVPLAVIWANSHGSFLLGPVVAGIFAVGEAAQAAWPRRSHGMAAWAGAARQAGGPYAAVAAAMALASLLNPLGWGMYQFALQLTTSEAVRTILTEWQPTLSPKYLGRRYIVLFLGVLAAALALVLVRRDRLRWTDWLLLAAFGLLAFRALRFPVLFGFVAIVPCARAIGLRPPAQVERRMVGAATVLAACALPLVLKFGNGYGAWPYYAPSANFTLMMRERIEDPDLRGNVFNHAVLGPELIYRAWPRLKPVVDTRADSYGDAYYVAVIDLLNDETRLRAFLDEYDVNYMLLMREDFDDTVRHMKALRQDGWRGYFQDHKAVLLYRSKPKAPARP</sequence>
<evidence type="ECO:0008006" key="4">
    <source>
        <dbReference type="Google" id="ProtNLM"/>
    </source>
</evidence>
<comment type="caution">
    <text evidence="2">The sequence shown here is derived from an EMBL/GenBank/DDBJ whole genome shotgun (WGS) entry which is preliminary data.</text>
</comment>
<name>A0A562ZKJ8_9BURK</name>
<keyword evidence="1" id="KW-0472">Membrane</keyword>
<keyword evidence="3" id="KW-1185">Reference proteome</keyword>
<keyword evidence="1" id="KW-1133">Transmembrane helix</keyword>
<gene>
    <name evidence="2" type="ORF">FN976_19935</name>
</gene>
<dbReference type="Proteomes" id="UP000318199">
    <property type="component" value="Unassembled WGS sequence"/>
</dbReference>
<dbReference type="AlphaFoldDB" id="A0A562ZKJ8"/>
<feature type="transmembrane region" description="Helical" evidence="1">
    <location>
        <begin position="234"/>
        <end position="255"/>
    </location>
</feature>
<keyword evidence="1" id="KW-0812">Transmembrane</keyword>
<proteinExistence type="predicted"/>
<protein>
    <recommendedName>
        <fullName evidence="4">Glycosyltransferase RgtA/B/C/D-like domain-containing protein</fullName>
    </recommendedName>
</protein>
<feature type="transmembrane region" description="Helical" evidence="1">
    <location>
        <begin position="20"/>
        <end position="41"/>
    </location>
</feature>
<evidence type="ECO:0000256" key="1">
    <source>
        <dbReference type="SAM" id="Phobius"/>
    </source>
</evidence>
<reference evidence="2 3" key="1">
    <citation type="submission" date="2019-07" db="EMBL/GenBank/DDBJ databases">
        <title>Caenimonas sedimenti sp. nov., isolated from activated sludge.</title>
        <authorList>
            <person name="Xu J."/>
        </authorList>
    </citation>
    <scope>NUCLEOTIDE SEQUENCE [LARGE SCALE GENOMIC DNA]</scope>
    <source>
        <strain evidence="2 3">HX-9-20</strain>
    </source>
</reference>
<feature type="transmembrane region" description="Helical" evidence="1">
    <location>
        <begin position="151"/>
        <end position="169"/>
    </location>
</feature>
<feature type="transmembrane region" description="Helical" evidence="1">
    <location>
        <begin position="287"/>
        <end position="304"/>
    </location>
</feature>